<dbReference type="InterPro" id="IPR018060">
    <property type="entry name" value="HTH_AraC"/>
</dbReference>
<dbReference type="InterPro" id="IPR014710">
    <property type="entry name" value="RmlC-like_jellyroll"/>
</dbReference>
<dbReference type="EMBL" id="JAOVQM010000003">
    <property type="protein sequence ID" value="MCV2232212.1"/>
    <property type="molecule type" value="Genomic_DNA"/>
</dbReference>
<organism evidence="5 6">
    <name type="scientific">Paracholeplasma manati</name>
    <dbReference type="NCBI Taxonomy" id="591373"/>
    <lineage>
        <taxon>Bacteria</taxon>
        <taxon>Bacillati</taxon>
        <taxon>Mycoplasmatota</taxon>
        <taxon>Mollicutes</taxon>
        <taxon>Acholeplasmatales</taxon>
        <taxon>Acholeplasmataceae</taxon>
        <taxon>Paracholeplasma</taxon>
    </lineage>
</organism>
<evidence type="ECO:0000259" key="4">
    <source>
        <dbReference type="PROSITE" id="PS01124"/>
    </source>
</evidence>
<dbReference type="RefSeq" id="WP_263608395.1">
    <property type="nucleotide sequence ID" value="NZ_JAOVQM010000003.1"/>
</dbReference>
<comment type="caution">
    <text evidence="5">The sequence shown here is derived from an EMBL/GenBank/DDBJ whole genome shotgun (WGS) entry which is preliminary data.</text>
</comment>
<dbReference type="PROSITE" id="PS00041">
    <property type="entry name" value="HTH_ARAC_FAMILY_1"/>
    <property type="match status" value="1"/>
</dbReference>
<evidence type="ECO:0000256" key="2">
    <source>
        <dbReference type="ARBA" id="ARBA00023125"/>
    </source>
</evidence>
<dbReference type="Pfam" id="PF02311">
    <property type="entry name" value="AraC_binding"/>
    <property type="match status" value="1"/>
</dbReference>
<dbReference type="CDD" id="cd06986">
    <property type="entry name" value="cupin_MmsR-like_N"/>
    <property type="match status" value="1"/>
</dbReference>
<evidence type="ECO:0000313" key="6">
    <source>
        <dbReference type="Proteomes" id="UP001177160"/>
    </source>
</evidence>
<reference evidence="5" key="1">
    <citation type="submission" date="2022-09" db="EMBL/GenBank/DDBJ databases">
        <title>Novel Mycoplasma species identified in domestic and wild animals.</title>
        <authorList>
            <person name="Volokhov D.V."/>
            <person name="Furtak V.A."/>
            <person name="Zagorodnyaya T.A."/>
        </authorList>
    </citation>
    <scope>NUCLEOTIDE SEQUENCE</scope>
    <source>
        <strain evidence="5">Oakley</strain>
    </source>
</reference>
<gene>
    <name evidence="5" type="ORF">N7548_05155</name>
</gene>
<name>A0ABT2Y640_9MOLU</name>
<keyword evidence="1" id="KW-0805">Transcription regulation</keyword>
<dbReference type="InterPro" id="IPR018062">
    <property type="entry name" value="HTH_AraC-typ_CS"/>
</dbReference>
<feature type="domain" description="HTH araC/xylS-type" evidence="4">
    <location>
        <begin position="168"/>
        <end position="266"/>
    </location>
</feature>
<sequence length="273" mass="31741">MDSLLVANFTELSLFECGREKCQPDKRILMDIKPYHIFHYVLYGSGVFILNAKKYFLKKGDLFYVPPGCTAQYYPDPNDPWIYVWIGFNGSRSDDYLNRIGLSIDQPIYHDSKSLELKALFNDLADKYNHSKYLTIESLSVFISILYRMLISNRKKDILLSSKETHIRMAKQFMENNFQFKIKITDIASALSLSPNYLANIFKEQLGITPKEYLTNHRMQKASQYLINSQMSVKEIASKVGYDNALHFSAEFKRIKKVSPTLYQKNNQLSEES</sequence>
<dbReference type="Pfam" id="PF12833">
    <property type="entry name" value="HTH_18"/>
    <property type="match status" value="1"/>
</dbReference>
<dbReference type="Proteomes" id="UP001177160">
    <property type="component" value="Unassembled WGS sequence"/>
</dbReference>
<dbReference type="SUPFAM" id="SSF46689">
    <property type="entry name" value="Homeodomain-like"/>
    <property type="match status" value="2"/>
</dbReference>
<evidence type="ECO:0000256" key="3">
    <source>
        <dbReference type="ARBA" id="ARBA00023163"/>
    </source>
</evidence>
<evidence type="ECO:0000313" key="5">
    <source>
        <dbReference type="EMBL" id="MCV2232212.1"/>
    </source>
</evidence>
<protein>
    <submittedName>
        <fullName evidence="5">AraC family transcriptional regulator</fullName>
    </submittedName>
</protein>
<dbReference type="PANTHER" id="PTHR43280">
    <property type="entry name" value="ARAC-FAMILY TRANSCRIPTIONAL REGULATOR"/>
    <property type="match status" value="1"/>
</dbReference>
<evidence type="ECO:0000256" key="1">
    <source>
        <dbReference type="ARBA" id="ARBA00023015"/>
    </source>
</evidence>
<accession>A0ABT2Y640</accession>
<dbReference type="Gene3D" id="1.10.10.60">
    <property type="entry name" value="Homeodomain-like"/>
    <property type="match status" value="2"/>
</dbReference>
<dbReference type="InterPro" id="IPR037923">
    <property type="entry name" value="HTH-like"/>
</dbReference>
<dbReference type="PANTHER" id="PTHR43280:SF30">
    <property type="entry name" value="MMSAB OPERON REGULATORY PROTEIN"/>
    <property type="match status" value="1"/>
</dbReference>
<dbReference type="InterPro" id="IPR009057">
    <property type="entry name" value="Homeodomain-like_sf"/>
</dbReference>
<keyword evidence="3" id="KW-0804">Transcription</keyword>
<dbReference type="SUPFAM" id="SSF51215">
    <property type="entry name" value="Regulatory protein AraC"/>
    <property type="match status" value="1"/>
</dbReference>
<dbReference type="SMART" id="SM00342">
    <property type="entry name" value="HTH_ARAC"/>
    <property type="match status" value="1"/>
</dbReference>
<proteinExistence type="predicted"/>
<dbReference type="PROSITE" id="PS01124">
    <property type="entry name" value="HTH_ARAC_FAMILY_2"/>
    <property type="match status" value="1"/>
</dbReference>
<keyword evidence="6" id="KW-1185">Reference proteome</keyword>
<dbReference type="InterPro" id="IPR003313">
    <property type="entry name" value="AraC-bd"/>
</dbReference>
<keyword evidence="2" id="KW-0238">DNA-binding</keyword>
<dbReference type="Gene3D" id="2.60.120.10">
    <property type="entry name" value="Jelly Rolls"/>
    <property type="match status" value="1"/>
</dbReference>